<reference evidence="7 8" key="1">
    <citation type="journal article" date="2010" name="Nature">
        <title>Genome sequence of the palaeopolyploid soybean.</title>
        <authorList>
            <person name="Schmutz J."/>
            <person name="Cannon S.B."/>
            <person name="Schlueter J."/>
            <person name="Ma J."/>
            <person name="Mitros T."/>
            <person name="Nelson W."/>
            <person name="Hyten D.L."/>
            <person name="Song Q."/>
            <person name="Thelen J.J."/>
            <person name="Cheng J."/>
            <person name="Xu D."/>
            <person name="Hellsten U."/>
            <person name="May G.D."/>
            <person name="Yu Y."/>
            <person name="Sakurai T."/>
            <person name="Umezawa T."/>
            <person name="Bhattacharyya M.K."/>
            <person name="Sandhu D."/>
            <person name="Valliyodan B."/>
            <person name="Lindquist E."/>
            <person name="Peto M."/>
            <person name="Grant D."/>
            <person name="Shu S."/>
            <person name="Goodstein D."/>
            <person name="Barry K."/>
            <person name="Futrell-Griggs M."/>
            <person name="Abernathy B."/>
            <person name="Du J."/>
            <person name="Tian Z."/>
            <person name="Zhu L."/>
            <person name="Gill N."/>
            <person name="Joshi T."/>
            <person name="Libault M."/>
            <person name="Sethuraman A."/>
            <person name="Zhang X.-C."/>
            <person name="Shinozaki K."/>
            <person name="Nguyen H.T."/>
            <person name="Wing R.A."/>
            <person name="Cregan P."/>
            <person name="Specht J."/>
            <person name="Grimwood J."/>
            <person name="Rokhsar D."/>
            <person name="Stacey G."/>
            <person name="Shoemaker R.C."/>
            <person name="Jackson S.A."/>
        </authorList>
    </citation>
    <scope>NUCLEOTIDE SEQUENCE</scope>
    <source>
        <strain evidence="8">cv. Williams 82</strain>
        <tissue evidence="7">Callus</tissue>
    </source>
</reference>
<evidence type="ECO:0000313" key="8">
    <source>
        <dbReference type="EnsemblPlants" id="KRH66394"/>
    </source>
</evidence>
<dbReference type="InterPro" id="IPR044861">
    <property type="entry name" value="IPNS-like_FE2OG_OXY"/>
</dbReference>
<name>A0A0R0KH44_SOYBN</name>
<dbReference type="EnsemblPlants" id="KRH66394">
    <property type="protein sequence ID" value="KRH66394"/>
    <property type="gene ID" value="GLYMA_03G103700"/>
</dbReference>
<feature type="signal peptide" evidence="5">
    <location>
        <begin position="1"/>
        <end position="20"/>
    </location>
</feature>
<dbReference type="PANTHER" id="PTHR10209:SF846">
    <property type="entry name" value="OXYGENASE FAMILY OXIDOREDUCTASE, PUTATIVE-RELATED"/>
    <property type="match status" value="1"/>
</dbReference>
<dbReference type="InterPro" id="IPR027443">
    <property type="entry name" value="IPNS-like_sf"/>
</dbReference>
<gene>
    <name evidence="7" type="ORF">GLYMA_03G103700</name>
</gene>
<reference evidence="7" key="3">
    <citation type="submission" date="2018-07" db="EMBL/GenBank/DDBJ databases">
        <title>WGS assembly of Glycine max.</title>
        <authorList>
            <person name="Schmutz J."/>
            <person name="Cannon S."/>
            <person name="Schlueter J."/>
            <person name="Ma J."/>
            <person name="Mitros T."/>
            <person name="Nelson W."/>
            <person name="Hyten D."/>
            <person name="Song Q."/>
            <person name="Thelen J."/>
            <person name="Cheng J."/>
            <person name="Xu D."/>
            <person name="Hellsten U."/>
            <person name="May G."/>
            <person name="Yu Y."/>
            <person name="Sakurai T."/>
            <person name="Umezawa T."/>
            <person name="Bhattacharyya M."/>
            <person name="Sandhu D."/>
            <person name="Valliyodan B."/>
            <person name="Lindquist E."/>
            <person name="Peto M."/>
            <person name="Grant D."/>
            <person name="Shu S."/>
            <person name="Goodstein D."/>
            <person name="Barry K."/>
            <person name="Futrell-Griggs M."/>
            <person name="Abernathy B."/>
            <person name="Du J."/>
            <person name="Tian Z."/>
            <person name="Zhu L."/>
            <person name="Gill N."/>
            <person name="Joshi T."/>
            <person name="Libault M."/>
            <person name="Sethuraman A."/>
            <person name="Zhang X."/>
            <person name="Shinozaki K."/>
            <person name="Nguyen H."/>
            <person name="Wing R."/>
            <person name="Cregan P."/>
            <person name="Specht J."/>
            <person name="Grimwood J."/>
            <person name="Rokhsar D."/>
            <person name="Stacey G."/>
            <person name="Shoemaker R."/>
            <person name="Jackson S."/>
        </authorList>
    </citation>
    <scope>NUCLEOTIDE SEQUENCE</scope>
    <source>
        <tissue evidence="7">Callus</tissue>
    </source>
</reference>
<dbReference type="Proteomes" id="UP000008827">
    <property type="component" value="Chromosome 3"/>
</dbReference>
<dbReference type="Gramene" id="KRH66394">
    <property type="protein sequence ID" value="KRH66394"/>
    <property type="gene ID" value="GLYMA_03G103700"/>
</dbReference>
<comment type="similarity">
    <text evidence="1">Belongs to the iron/ascorbate-dependent oxidoreductase family.</text>
</comment>
<feature type="domain" description="Isopenicillin N synthase-like Fe(2+) 2OG dioxygenase" evidence="6">
    <location>
        <begin position="38"/>
        <end position="69"/>
    </location>
</feature>
<evidence type="ECO:0000259" key="6">
    <source>
        <dbReference type="Pfam" id="PF03171"/>
    </source>
</evidence>
<evidence type="ECO:0000256" key="5">
    <source>
        <dbReference type="SAM" id="SignalP"/>
    </source>
</evidence>
<dbReference type="Gene3D" id="2.60.120.330">
    <property type="entry name" value="B-lactam Antibiotic, Isopenicillin N Synthase, Chain"/>
    <property type="match status" value="2"/>
</dbReference>
<dbReference type="OMA" id="INREGHW"/>
<dbReference type="PANTHER" id="PTHR10209">
    <property type="entry name" value="OXIDOREDUCTASE, 2OG-FE II OXYGENASE FAMILY PROTEIN"/>
    <property type="match status" value="1"/>
</dbReference>
<dbReference type="GO" id="GO:0016491">
    <property type="term" value="F:oxidoreductase activity"/>
    <property type="evidence" value="ECO:0007669"/>
    <property type="project" value="UniProtKB-KW"/>
</dbReference>
<dbReference type="InParanoid" id="A0A0R0KH44"/>
<dbReference type="GO" id="GO:0046872">
    <property type="term" value="F:metal ion binding"/>
    <property type="evidence" value="ECO:0007669"/>
    <property type="project" value="UniProtKB-KW"/>
</dbReference>
<sequence>MGNTVKLGTLLFELLSEALGLNSNYLKDMECAEGLFAVCHYYPSCPEPELTIGTAMHTDNDFFTLITSDRCKSVEHRVLANHVGPRISIASFFRPRGKAALKVYEPIKELLSEDNPPKYRETTFADYEAYYVAKGRLDGTSAHITRFWKKKD</sequence>
<proteinExistence type="inferred from homology"/>
<evidence type="ECO:0000313" key="7">
    <source>
        <dbReference type="EMBL" id="KRH66394.1"/>
    </source>
</evidence>
<dbReference type="SUPFAM" id="SSF51197">
    <property type="entry name" value="Clavaminate synthase-like"/>
    <property type="match status" value="1"/>
</dbReference>
<evidence type="ECO:0000256" key="1">
    <source>
        <dbReference type="ARBA" id="ARBA00008056"/>
    </source>
</evidence>
<evidence type="ECO:0000256" key="2">
    <source>
        <dbReference type="ARBA" id="ARBA00022723"/>
    </source>
</evidence>
<dbReference type="EMBL" id="CM000836">
    <property type="protein sequence ID" value="KRH66394.1"/>
    <property type="molecule type" value="Genomic_DNA"/>
</dbReference>
<dbReference type="Pfam" id="PF03171">
    <property type="entry name" value="2OG-FeII_Oxy"/>
    <property type="match status" value="1"/>
</dbReference>
<accession>A0A0R0KH44</accession>
<keyword evidence="3" id="KW-0560">Oxidoreductase</keyword>
<keyword evidence="9" id="KW-1185">Reference proteome</keyword>
<dbReference type="AlphaFoldDB" id="A0A0R0KH44"/>
<dbReference type="SMR" id="A0A0R0KH44"/>
<evidence type="ECO:0000313" key="9">
    <source>
        <dbReference type="Proteomes" id="UP000008827"/>
    </source>
</evidence>
<evidence type="ECO:0000256" key="4">
    <source>
        <dbReference type="ARBA" id="ARBA00023004"/>
    </source>
</evidence>
<feature type="chain" id="PRO_5014522240" description="Isopenicillin N synthase-like Fe(2+) 2OG dioxygenase domain-containing protein" evidence="5">
    <location>
        <begin position="21"/>
        <end position="152"/>
    </location>
</feature>
<keyword evidence="4" id="KW-0408">Iron</keyword>
<keyword evidence="2" id="KW-0479">Metal-binding</keyword>
<reference evidence="8" key="2">
    <citation type="submission" date="2018-02" db="UniProtKB">
        <authorList>
            <consortium name="EnsemblPlants"/>
        </authorList>
    </citation>
    <scope>IDENTIFICATION</scope>
    <source>
        <strain evidence="8">Williams 82</strain>
    </source>
</reference>
<protein>
    <recommendedName>
        <fullName evidence="6">Isopenicillin N synthase-like Fe(2+) 2OG dioxygenase domain-containing protein</fullName>
    </recommendedName>
</protein>
<evidence type="ECO:0000256" key="3">
    <source>
        <dbReference type="ARBA" id="ARBA00023002"/>
    </source>
</evidence>
<keyword evidence="5" id="KW-0732">Signal</keyword>
<organism evidence="7">
    <name type="scientific">Glycine max</name>
    <name type="common">Soybean</name>
    <name type="synonym">Glycine hispida</name>
    <dbReference type="NCBI Taxonomy" id="3847"/>
    <lineage>
        <taxon>Eukaryota</taxon>
        <taxon>Viridiplantae</taxon>
        <taxon>Streptophyta</taxon>
        <taxon>Embryophyta</taxon>
        <taxon>Tracheophyta</taxon>
        <taxon>Spermatophyta</taxon>
        <taxon>Magnoliopsida</taxon>
        <taxon>eudicotyledons</taxon>
        <taxon>Gunneridae</taxon>
        <taxon>Pentapetalae</taxon>
        <taxon>rosids</taxon>
        <taxon>fabids</taxon>
        <taxon>Fabales</taxon>
        <taxon>Fabaceae</taxon>
        <taxon>Papilionoideae</taxon>
        <taxon>50 kb inversion clade</taxon>
        <taxon>NPAAA clade</taxon>
        <taxon>indigoferoid/millettioid clade</taxon>
        <taxon>Phaseoleae</taxon>
        <taxon>Glycine</taxon>
        <taxon>Glycine subgen. Soja</taxon>
    </lineage>
</organism>